<organism evidence="2 3">
    <name type="scientific">Kipferlia bialata</name>
    <dbReference type="NCBI Taxonomy" id="797122"/>
    <lineage>
        <taxon>Eukaryota</taxon>
        <taxon>Metamonada</taxon>
        <taxon>Carpediemonas-like organisms</taxon>
        <taxon>Kipferlia</taxon>
    </lineage>
</organism>
<accession>A0A9K3D820</accession>
<evidence type="ECO:0000256" key="1">
    <source>
        <dbReference type="SAM" id="Phobius"/>
    </source>
</evidence>
<dbReference type="AlphaFoldDB" id="A0A9K3D820"/>
<keyword evidence="1" id="KW-0812">Transmembrane</keyword>
<name>A0A9K3D820_9EUKA</name>
<dbReference type="EMBL" id="BDIP01005619">
    <property type="protein sequence ID" value="GIQ89962.1"/>
    <property type="molecule type" value="Genomic_DNA"/>
</dbReference>
<keyword evidence="1" id="KW-1133">Transmembrane helix</keyword>
<evidence type="ECO:0000313" key="2">
    <source>
        <dbReference type="EMBL" id="GIQ89962.1"/>
    </source>
</evidence>
<feature type="transmembrane region" description="Helical" evidence="1">
    <location>
        <begin position="26"/>
        <end position="44"/>
    </location>
</feature>
<dbReference type="Proteomes" id="UP000265618">
    <property type="component" value="Unassembled WGS sequence"/>
</dbReference>
<feature type="non-terminal residue" evidence="2">
    <location>
        <position position="78"/>
    </location>
</feature>
<comment type="caution">
    <text evidence="2">The sequence shown here is derived from an EMBL/GenBank/DDBJ whole genome shotgun (WGS) entry which is preliminary data.</text>
</comment>
<protein>
    <submittedName>
        <fullName evidence="2">Uncharacterized protein</fullName>
    </submittedName>
</protein>
<reference evidence="2 3" key="1">
    <citation type="journal article" date="2018" name="PLoS ONE">
        <title>The draft genome of Kipferlia bialata reveals reductive genome evolution in fornicate parasites.</title>
        <authorList>
            <person name="Tanifuji G."/>
            <person name="Takabayashi S."/>
            <person name="Kume K."/>
            <person name="Takagi M."/>
            <person name="Nakayama T."/>
            <person name="Kamikawa R."/>
            <person name="Inagaki Y."/>
            <person name="Hashimoto T."/>
        </authorList>
    </citation>
    <scope>NUCLEOTIDE SEQUENCE [LARGE SCALE GENOMIC DNA]</scope>
    <source>
        <strain evidence="2">NY0173</strain>
    </source>
</reference>
<keyword evidence="1" id="KW-0472">Membrane</keyword>
<keyword evidence="3" id="KW-1185">Reference proteome</keyword>
<proteinExistence type="predicted"/>
<gene>
    <name evidence="2" type="ORF">KIPB_012587</name>
</gene>
<sequence>MSSIRLALEGFSPSAALAAFSAVPSYIYAIYAGTLVLAVSLALLRRKRNSGRSRVKVCINTITTFQPELCRAEQEYVQ</sequence>
<evidence type="ECO:0000313" key="3">
    <source>
        <dbReference type="Proteomes" id="UP000265618"/>
    </source>
</evidence>